<protein>
    <submittedName>
        <fullName evidence="1">Uncharacterized protein</fullName>
    </submittedName>
</protein>
<accession>A0ABZ3IGW1</accession>
<name>A0ABZ3IGW1_9FIRM</name>
<dbReference type="EMBL" id="CP155573">
    <property type="protein sequence ID" value="XFO64906.1"/>
    <property type="molecule type" value="Genomic_DNA"/>
</dbReference>
<proteinExistence type="predicted"/>
<sequence length="82" mass="9448">MRRATFIRILTAIKLISNNVSIVENFNNKALVTVRVPEIVGDSPKQFRSLRKVLSYCSYFSVRAEAGELVVTLEFNWDQRNN</sequence>
<gene>
    <name evidence="1" type="ORF">SPSIL_010150</name>
</gene>
<evidence type="ECO:0000313" key="1">
    <source>
        <dbReference type="EMBL" id="XFO64906.1"/>
    </source>
</evidence>
<evidence type="ECO:0000313" key="2">
    <source>
        <dbReference type="Proteomes" id="UP000216752"/>
    </source>
</evidence>
<reference evidence="1" key="1">
    <citation type="submission" date="2024-05" db="EMBL/GenBank/DDBJ databases">
        <title>Isolation and characterization of Sporomusa carbonis sp. nov., a carboxydotrophic hydrogenogen in the genus of Sporomusa isolated from a charcoal burning pile.</title>
        <authorList>
            <person name="Boeer T."/>
            <person name="Rosenbaum F."/>
            <person name="Eysell L."/>
            <person name="Mueller V."/>
            <person name="Daniel R."/>
            <person name="Poehlein A."/>
        </authorList>
    </citation>
    <scope>NUCLEOTIDE SEQUENCE [LARGE SCALE GENOMIC DNA]</scope>
    <source>
        <strain evidence="1">DSM 10669</strain>
    </source>
</reference>
<dbReference type="RefSeq" id="WP_094603544.1">
    <property type="nucleotide sequence ID" value="NZ_CP155573.1"/>
</dbReference>
<dbReference type="Proteomes" id="UP000216752">
    <property type="component" value="Chromosome"/>
</dbReference>
<keyword evidence="2" id="KW-1185">Reference proteome</keyword>
<organism evidence="1 2">
    <name type="scientific">Sporomusa silvacetica DSM 10669</name>
    <dbReference type="NCBI Taxonomy" id="1123289"/>
    <lineage>
        <taxon>Bacteria</taxon>
        <taxon>Bacillati</taxon>
        <taxon>Bacillota</taxon>
        <taxon>Negativicutes</taxon>
        <taxon>Selenomonadales</taxon>
        <taxon>Sporomusaceae</taxon>
        <taxon>Sporomusa</taxon>
    </lineage>
</organism>